<keyword evidence="1" id="KW-0472">Membrane</keyword>
<dbReference type="Proteomes" id="UP000824087">
    <property type="component" value="Unassembled WGS sequence"/>
</dbReference>
<dbReference type="InterPro" id="IPR012902">
    <property type="entry name" value="N_methyl_site"/>
</dbReference>
<reference evidence="2" key="2">
    <citation type="journal article" date="2021" name="PeerJ">
        <title>Extensive microbial diversity within the chicken gut microbiome revealed by metagenomics and culture.</title>
        <authorList>
            <person name="Gilroy R."/>
            <person name="Ravi A."/>
            <person name="Getino M."/>
            <person name="Pursley I."/>
            <person name="Horton D.L."/>
            <person name="Alikhan N.F."/>
            <person name="Baker D."/>
            <person name="Gharbi K."/>
            <person name="Hall N."/>
            <person name="Watson M."/>
            <person name="Adriaenssens E.M."/>
            <person name="Foster-Nyarko E."/>
            <person name="Jarju S."/>
            <person name="Secka A."/>
            <person name="Antonio M."/>
            <person name="Oren A."/>
            <person name="Chaudhuri R.R."/>
            <person name="La Ragione R."/>
            <person name="Hildebrand F."/>
            <person name="Pallen M.J."/>
        </authorList>
    </citation>
    <scope>NUCLEOTIDE SEQUENCE</scope>
    <source>
        <strain evidence="2">CHK197-8231</strain>
    </source>
</reference>
<evidence type="ECO:0000256" key="1">
    <source>
        <dbReference type="SAM" id="Phobius"/>
    </source>
</evidence>
<protein>
    <submittedName>
        <fullName evidence="2">Prepilin-type N-terminal cleavage/methylation domain-containing protein</fullName>
    </submittedName>
</protein>
<comment type="caution">
    <text evidence="2">The sequence shown here is derived from an EMBL/GenBank/DDBJ whole genome shotgun (WGS) entry which is preliminary data.</text>
</comment>
<dbReference type="NCBIfam" id="TIGR02532">
    <property type="entry name" value="IV_pilin_GFxxxE"/>
    <property type="match status" value="1"/>
</dbReference>
<gene>
    <name evidence="2" type="ORF">IAD49_06565</name>
</gene>
<organism evidence="2 3">
    <name type="scientific">Candidatus Fimihabitans intestinipullorum</name>
    <dbReference type="NCBI Taxonomy" id="2840820"/>
    <lineage>
        <taxon>Bacteria</taxon>
        <taxon>Bacillati</taxon>
        <taxon>Mycoplasmatota</taxon>
        <taxon>Mycoplasmatota incertae sedis</taxon>
        <taxon>Candidatus Fimihabitans</taxon>
    </lineage>
</organism>
<dbReference type="Pfam" id="PF07963">
    <property type="entry name" value="N_methyl"/>
    <property type="match status" value="1"/>
</dbReference>
<reference evidence="2" key="1">
    <citation type="submission" date="2020-10" db="EMBL/GenBank/DDBJ databases">
        <authorList>
            <person name="Gilroy R."/>
        </authorList>
    </citation>
    <scope>NUCLEOTIDE SEQUENCE</scope>
    <source>
        <strain evidence="2">CHK197-8231</strain>
    </source>
</reference>
<dbReference type="SUPFAM" id="SSF54523">
    <property type="entry name" value="Pili subunits"/>
    <property type="match status" value="1"/>
</dbReference>
<sequence>MKRKNGFTLIELLVVVILLALIAVMVTPIVYSSIEKARKESFGSSVNGLLRAVNVERKYGVAQTYTVKDGKVTPTLSVKGKIEGEGTITVTEEGEITISITNGKYCAKKGKNDKKIIVEDGTCS</sequence>
<evidence type="ECO:0000313" key="2">
    <source>
        <dbReference type="EMBL" id="HIU23227.1"/>
    </source>
</evidence>
<keyword evidence="1" id="KW-1133">Transmembrane helix</keyword>
<keyword evidence="1" id="KW-0812">Transmembrane</keyword>
<dbReference type="AlphaFoldDB" id="A0A9D1L4M8"/>
<dbReference type="Gene3D" id="3.30.700.10">
    <property type="entry name" value="Glycoprotein, Type 4 Pilin"/>
    <property type="match status" value="1"/>
</dbReference>
<accession>A0A9D1L4M8</accession>
<proteinExistence type="predicted"/>
<feature type="transmembrane region" description="Helical" evidence="1">
    <location>
        <begin position="12"/>
        <end position="31"/>
    </location>
</feature>
<dbReference type="InterPro" id="IPR045584">
    <property type="entry name" value="Pilin-like"/>
</dbReference>
<dbReference type="EMBL" id="DVML01000039">
    <property type="protein sequence ID" value="HIU23227.1"/>
    <property type="molecule type" value="Genomic_DNA"/>
</dbReference>
<evidence type="ECO:0000313" key="3">
    <source>
        <dbReference type="Proteomes" id="UP000824087"/>
    </source>
</evidence>
<name>A0A9D1L4M8_9BACT</name>